<dbReference type="InterPro" id="IPR056090">
    <property type="entry name" value="DUF7673"/>
</dbReference>
<gene>
    <name evidence="3" type="ORF">LCGC14_0047250</name>
</gene>
<evidence type="ECO:0000313" key="3">
    <source>
        <dbReference type="EMBL" id="KKO08031.1"/>
    </source>
</evidence>
<protein>
    <recommendedName>
        <fullName evidence="2">DUF7673 domain-containing protein</fullName>
    </recommendedName>
</protein>
<feature type="domain" description="DUF7673" evidence="2">
    <location>
        <begin position="68"/>
        <end position="135"/>
    </location>
</feature>
<dbReference type="AlphaFoldDB" id="A0A0F9VSD3"/>
<evidence type="ECO:0000259" key="2">
    <source>
        <dbReference type="Pfam" id="PF24720"/>
    </source>
</evidence>
<reference evidence="3" key="1">
    <citation type="journal article" date="2015" name="Nature">
        <title>Complex archaea that bridge the gap between prokaryotes and eukaryotes.</title>
        <authorList>
            <person name="Spang A."/>
            <person name="Saw J.H."/>
            <person name="Jorgensen S.L."/>
            <person name="Zaremba-Niedzwiedzka K."/>
            <person name="Martijn J."/>
            <person name="Lind A.E."/>
            <person name="van Eijk R."/>
            <person name="Schleper C."/>
            <person name="Guy L."/>
            <person name="Ettema T.J."/>
        </authorList>
    </citation>
    <scope>NUCLEOTIDE SEQUENCE</scope>
</reference>
<evidence type="ECO:0000256" key="1">
    <source>
        <dbReference type="SAM" id="MobiDB-lite"/>
    </source>
</evidence>
<comment type="caution">
    <text evidence="3">The sequence shown here is derived from an EMBL/GenBank/DDBJ whole genome shotgun (WGS) entry which is preliminary data.</text>
</comment>
<feature type="compositionally biased region" description="Basic and acidic residues" evidence="1">
    <location>
        <begin position="1"/>
        <end position="21"/>
    </location>
</feature>
<proteinExistence type="predicted"/>
<dbReference type="EMBL" id="LAZR01000010">
    <property type="protein sequence ID" value="KKO08031.1"/>
    <property type="molecule type" value="Genomic_DNA"/>
</dbReference>
<organism evidence="3">
    <name type="scientific">marine sediment metagenome</name>
    <dbReference type="NCBI Taxonomy" id="412755"/>
    <lineage>
        <taxon>unclassified sequences</taxon>
        <taxon>metagenomes</taxon>
        <taxon>ecological metagenomes</taxon>
    </lineage>
</organism>
<name>A0A0F9VSD3_9ZZZZ</name>
<dbReference type="Pfam" id="PF24720">
    <property type="entry name" value="DUF7673"/>
    <property type="match status" value="1"/>
</dbReference>
<sequence length="140" mass="16079">MKKATRPDDHCRPRKADDSKPATKTARAGTDLMTAGSLIRFEAKNIRDHFLPSAFAVMAKQYGLTLKRQNEHVWRVLLAFYNSKAYALNLSRLCGLCMDLHDDFLAALRRDWQPAMEVKHSMNGGNELFKQLRDRLTQED</sequence>
<accession>A0A0F9VSD3</accession>
<feature type="region of interest" description="Disordered" evidence="1">
    <location>
        <begin position="1"/>
        <end position="27"/>
    </location>
</feature>